<dbReference type="InterPro" id="IPR007044">
    <property type="entry name" value="Cyclodeamin/CycHdrlase"/>
</dbReference>
<feature type="domain" description="Cyclodeaminase/cyclohydrolase" evidence="2">
    <location>
        <begin position="18"/>
        <end position="197"/>
    </location>
</feature>
<sequence>MSEDRADPQLELLEKPTTELLDAFGAGNASPGSGSAAALMGLLATKLLITVCDKSLTKDECKPHEVALNYIRNEVAAAEPRLKALFEKDAREFDQVVQLRVARNNAGTPSERAKFSRDSQALLETATDNAFAVIDECMKLIEHGIVVFENGWHAVRGDSGAAISVAVAAVLSGIFIANLNIKTLKGRRYANANLQRCADLYQRVSEKQVRAIGCVTSLNAEAAAAVTGAVQTELEEVEGPVAKK</sequence>
<evidence type="ECO:0000259" key="2">
    <source>
        <dbReference type="Pfam" id="PF04961"/>
    </source>
</evidence>
<reference evidence="3" key="1">
    <citation type="submission" date="2022-10" db="EMBL/GenBank/DDBJ databases">
        <title>Characterization and whole genome sequencing of a new Roseateles species, isolated from fresh water.</title>
        <authorList>
            <person name="Guliayeva D.Y."/>
            <person name="Akhremchuk A.E."/>
            <person name="Sikolenko M.A."/>
            <person name="Valentovich L.N."/>
            <person name="Sidarenka A.V."/>
        </authorList>
    </citation>
    <scope>NUCLEOTIDE SEQUENCE</scope>
    <source>
        <strain evidence="3">BIM B-1768</strain>
    </source>
</reference>
<evidence type="ECO:0000313" key="4">
    <source>
        <dbReference type="Proteomes" id="UP001064933"/>
    </source>
</evidence>
<feature type="transmembrane region" description="Helical" evidence="1">
    <location>
        <begin position="161"/>
        <end position="181"/>
    </location>
</feature>
<evidence type="ECO:0000256" key="1">
    <source>
        <dbReference type="SAM" id="Phobius"/>
    </source>
</evidence>
<dbReference type="RefSeq" id="WP_261755935.1">
    <property type="nucleotide sequence ID" value="NZ_CP104562.2"/>
</dbReference>
<name>A0ABY6AU52_9BURK</name>
<accession>A0ABY6AU52</accession>
<proteinExistence type="predicted"/>
<organism evidence="3 4">
    <name type="scientific">Roseateles amylovorans</name>
    <dbReference type="NCBI Taxonomy" id="2978473"/>
    <lineage>
        <taxon>Bacteria</taxon>
        <taxon>Pseudomonadati</taxon>
        <taxon>Pseudomonadota</taxon>
        <taxon>Betaproteobacteria</taxon>
        <taxon>Burkholderiales</taxon>
        <taxon>Sphaerotilaceae</taxon>
        <taxon>Roseateles</taxon>
    </lineage>
</organism>
<dbReference type="SUPFAM" id="SSF101262">
    <property type="entry name" value="Methenyltetrahydrofolate cyclohydrolase-like"/>
    <property type="match status" value="1"/>
</dbReference>
<keyword evidence="4" id="KW-1185">Reference proteome</keyword>
<dbReference type="EMBL" id="CP104562">
    <property type="protein sequence ID" value="UXH76202.1"/>
    <property type="molecule type" value="Genomic_DNA"/>
</dbReference>
<dbReference type="Gene3D" id="1.20.120.680">
    <property type="entry name" value="Formiminotetrahydrofolate cyclodeaminase monomer, up-and-down helical bundle"/>
    <property type="match status" value="1"/>
</dbReference>
<dbReference type="Pfam" id="PF04961">
    <property type="entry name" value="FTCD_C"/>
    <property type="match status" value="1"/>
</dbReference>
<keyword evidence="1" id="KW-0812">Transmembrane</keyword>
<dbReference type="Proteomes" id="UP001064933">
    <property type="component" value="Chromosome"/>
</dbReference>
<evidence type="ECO:0000313" key="3">
    <source>
        <dbReference type="EMBL" id="UXH76202.1"/>
    </source>
</evidence>
<gene>
    <name evidence="3" type="ORF">N4261_14105</name>
</gene>
<protein>
    <submittedName>
        <fullName evidence="3">Cyclodeaminase/cyclohydrolase family protein</fullName>
    </submittedName>
</protein>
<keyword evidence="1" id="KW-0472">Membrane</keyword>
<keyword evidence="1" id="KW-1133">Transmembrane helix</keyword>
<dbReference type="InterPro" id="IPR036178">
    <property type="entry name" value="Formintransfe-cycloase-like_sf"/>
</dbReference>